<name>A0A7X2L1H3_9BACL</name>
<reference evidence="1 2" key="1">
    <citation type="submission" date="2019-11" db="EMBL/GenBank/DDBJ databases">
        <title>Paenibacillus monticola sp. nov., a novel PGPR strain isolated from mountain sample in China.</title>
        <authorList>
            <person name="Zhao Q."/>
            <person name="Li H.-P."/>
            <person name="Zhang J.-L."/>
        </authorList>
    </citation>
    <scope>NUCLEOTIDE SEQUENCE [LARGE SCALE GENOMIC DNA]</scope>
    <source>
        <strain evidence="1 2">LC-T2</strain>
    </source>
</reference>
<dbReference type="Proteomes" id="UP000463051">
    <property type="component" value="Unassembled WGS sequence"/>
</dbReference>
<dbReference type="AlphaFoldDB" id="A0A7X2L1H3"/>
<proteinExistence type="predicted"/>
<accession>A0A7X2L1H3</accession>
<organism evidence="1 2">
    <name type="scientific">Paenibacillus monticola</name>
    <dbReference type="NCBI Taxonomy" id="2666075"/>
    <lineage>
        <taxon>Bacteria</taxon>
        <taxon>Bacillati</taxon>
        <taxon>Bacillota</taxon>
        <taxon>Bacilli</taxon>
        <taxon>Bacillales</taxon>
        <taxon>Paenibacillaceae</taxon>
        <taxon>Paenibacillus</taxon>
    </lineage>
</organism>
<gene>
    <name evidence="1" type="ORF">GJB61_08900</name>
</gene>
<sequence length="79" mass="8960">MSGIISTIALLIKELILLVSYVRDNAFPQPLTEQEESKYSGIMTEAKARNLLVEHNLRLFAHNLKKLWTNSGVKSLFSE</sequence>
<comment type="caution">
    <text evidence="1">The sequence shown here is derived from an EMBL/GenBank/DDBJ whole genome shotgun (WGS) entry which is preliminary data.</text>
</comment>
<dbReference type="EMBL" id="WJXB01000002">
    <property type="protein sequence ID" value="MRN53110.1"/>
    <property type="molecule type" value="Genomic_DNA"/>
</dbReference>
<evidence type="ECO:0000313" key="1">
    <source>
        <dbReference type="EMBL" id="MRN53110.1"/>
    </source>
</evidence>
<protein>
    <submittedName>
        <fullName evidence="1">Uncharacterized protein</fullName>
    </submittedName>
</protein>
<evidence type="ECO:0000313" key="2">
    <source>
        <dbReference type="Proteomes" id="UP000463051"/>
    </source>
</evidence>
<keyword evidence="2" id="KW-1185">Reference proteome</keyword>